<gene>
    <name evidence="2" type="ORF">E2C06_20430</name>
</gene>
<sequence length="506" mass="54640">MLAAPDNGDEDRYSNRIGADHRGLPHDARGEVDPAAWNALTKALASRSSADFEAIPLGGTRRLVGPLTTLASNLLGLQPRQFAAPPAPALASAARAAEAVEITWQALLRDVPFAEYRNDTRHSGLLTAVDELNRLHEFYGPRSGGQVTPESLFRGSVLYRDLADSSGKGGRWAVPPGTLDGPYVSQFFYRDIPFGAQSLAARIRTYAPTNEFLTNPTEWLHVQNGHAPRGRIAHDPLPRFVATGRDLGSYAHGAQGFRSAATQLLFTPASAGGLYPAAQPPLALNDPYRRLTRLAASSGAFSGPYAQSLVELGTSLGIRVAYHHKWWTARVLRPEAFAGLVQQRLANQAADYPIHEAYLGSRALERSRATHGSFLLGQLYPEGAPLHGSYPGGAAIAAAVTATLLKAFIDEAREWPDPVQPDPQDPTRLVTWKGPKLTLGGELNKFALNYASGRSWAGIHWRSDAAAAFALGEEVAIALLREQQESFAEPFEGFALTRFDGTQVTL</sequence>
<evidence type="ECO:0000313" key="3">
    <source>
        <dbReference type="Proteomes" id="UP000295096"/>
    </source>
</evidence>
<dbReference type="EMBL" id="SMSJ01000032">
    <property type="protein sequence ID" value="TDH60738.1"/>
    <property type="molecule type" value="Genomic_DNA"/>
</dbReference>
<evidence type="ECO:0000313" key="2">
    <source>
        <dbReference type="EMBL" id="TDH60738.1"/>
    </source>
</evidence>
<accession>A0A4R5QDM9</accession>
<proteinExistence type="predicted"/>
<protein>
    <submittedName>
        <fullName evidence="2">Twin-arginine translocation pathway signal protein</fullName>
    </submittedName>
</protein>
<dbReference type="SUPFAM" id="SSF48317">
    <property type="entry name" value="Acid phosphatase/Vanadium-dependent haloperoxidase"/>
    <property type="match status" value="1"/>
</dbReference>
<feature type="region of interest" description="Disordered" evidence="1">
    <location>
        <begin position="1"/>
        <end position="30"/>
    </location>
</feature>
<dbReference type="InterPro" id="IPR016119">
    <property type="entry name" value="Br/Cl_peroxidase_C"/>
</dbReference>
<keyword evidence="3" id="KW-1185">Reference proteome</keyword>
<dbReference type="InterPro" id="IPR036938">
    <property type="entry name" value="PAP2/HPO_sf"/>
</dbReference>
<evidence type="ECO:0000256" key="1">
    <source>
        <dbReference type="SAM" id="MobiDB-lite"/>
    </source>
</evidence>
<dbReference type="Gene3D" id="1.10.606.10">
    <property type="entry name" value="Vanadium-containing Chloroperoxidase, domain 2"/>
    <property type="match status" value="1"/>
</dbReference>
<reference evidence="2 3" key="1">
    <citation type="journal article" date="2016" name="J. Microbiol.">
        <title>Dankookia rubra gen. nov., sp. nov., an alphaproteobacterium isolated from sediment of a shallow stream.</title>
        <authorList>
            <person name="Kim W.H."/>
            <person name="Kim D.H."/>
            <person name="Kang K."/>
            <person name="Ahn T.Y."/>
        </authorList>
    </citation>
    <scope>NUCLEOTIDE SEQUENCE [LARGE SCALE GENOMIC DNA]</scope>
    <source>
        <strain evidence="2 3">JCM30602</strain>
    </source>
</reference>
<comment type="caution">
    <text evidence="2">The sequence shown here is derived from an EMBL/GenBank/DDBJ whole genome shotgun (WGS) entry which is preliminary data.</text>
</comment>
<organism evidence="2 3">
    <name type="scientific">Dankookia rubra</name>
    <dbReference type="NCBI Taxonomy" id="1442381"/>
    <lineage>
        <taxon>Bacteria</taxon>
        <taxon>Pseudomonadati</taxon>
        <taxon>Pseudomonadota</taxon>
        <taxon>Alphaproteobacteria</taxon>
        <taxon>Acetobacterales</taxon>
        <taxon>Roseomonadaceae</taxon>
        <taxon>Dankookia</taxon>
    </lineage>
</organism>
<name>A0A4R5QDM9_9PROT</name>
<dbReference type="AlphaFoldDB" id="A0A4R5QDM9"/>
<dbReference type="GO" id="GO:0004601">
    <property type="term" value="F:peroxidase activity"/>
    <property type="evidence" value="ECO:0007669"/>
    <property type="project" value="InterPro"/>
</dbReference>
<dbReference type="Proteomes" id="UP000295096">
    <property type="component" value="Unassembled WGS sequence"/>
</dbReference>
<dbReference type="OrthoDB" id="7793240at2"/>
<dbReference type="RefSeq" id="WP_133290463.1">
    <property type="nucleotide sequence ID" value="NZ_SMSJ01000032.1"/>
</dbReference>
<feature type="compositionally biased region" description="Basic and acidic residues" evidence="1">
    <location>
        <begin position="10"/>
        <end position="30"/>
    </location>
</feature>